<sequence>MIEMPNNHLLKEIIVVHLHRRLLLHSFILRLPNWPLVLAAPMSCPSLWIGRLKNKRANHDASKSLICAVIVYTPPRWSWSQYDNELTASGRQGREWERYQRICERPRDYSDRR</sequence>
<evidence type="ECO:0000313" key="2">
    <source>
        <dbReference type="Proteomes" id="UP000324800"/>
    </source>
</evidence>
<name>A0A5J4TIH5_9EUKA</name>
<dbReference type="EMBL" id="SNRW01030410">
    <property type="protein sequence ID" value="KAA6358067.1"/>
    <property type="molecule type" value="Genomic_DNA"/>
</dbReference>
<comment type="caution">
    <text evidence="1">The sequence shown here is derived from an EMBL/GenBank/DDBJ whole genome shotgun (WGS) entry which is preliminary data.</text>
</comment>
<accession>A0A5J4TIH5</accession>
<protein>
    <submittedName>
        <fullName evidence="1">Uncharacterized protein</fullName>
    </submittedName>
</protein>
<reference evidence="1 2" key="1">
    <citation type="submission" date="2019-03" db="EMBL/GenBank/DDBJ databases">
        <title>Single cell metagenomics reveals metabolic interactions within the superorganism composed of flagellate Streblomastix strix and complex community of Bacteroidetes bacteria on its surface.</title>
        <authorList>
            <person name="Treitli S.C."/>
            <person name="Kolisko M."/>
            <person name="Husnik F."/>
            <person name="Keeling P."/>
            <person name="Hampl V."/>
        </authorList>
    </citation>
    <scope>NUCLEOTIDE SEQUENCE [LARGE SCALE GENOMIC DNA]</scope>
    <source>
        <strain evidence="1">ST1C</strain>
    </source>
</reference>
<dbReference type="Proteomes" id="UP000324800">
    <property type="component" value="Unassembled WGS sequence"/>
</dbReference>
<organism evidence="1 2">
    <name type="scientific">Streblomastix strix</name>
    <dbReference type="NCBI Taxonomy" id="222440"/>
    <lineage>
        <taxon>Eukaryota</taxon>
        <taxon>Metamonada</taxon>
        <taxon>Preaxostyla</taxon>
        <taxon>Oxymonadida</taxon>
        <taxon>Streblomastigidae</taxon>
        <taxon>Streblomastix</taxon>
    </lineage>
</organism>
<proteinExistence type="predicted"/>
<evidence type="ECO:0000313" key="1">
    <source>
        <dbReference type="EMBL" id="KAA6358067.1"/>
    </source>
</evidence>
<gene>
    <name evidence="1" type="ORF">EZS28_046406</name>
</gene>
<dbReference type="AlphaFoldDB" id="A0A5J4TIH5"/>